<reference evidence="1" key="1">
    <citation type="submission" date="2022-05" db="EMBL/GenBank/DDBJ databases">
        <title>Chromosome-level genome of Chaenocephalus aceratus.</title>
        <authorList>
            <person name="Park H."/>
        </authorList>
    </citation>
    <scope>NUCLEOTIDE SEQUENCE</scope>
    <source>
        <strain evidence="1">KU_202001</strain>
    </source>
</reference>
<sequence>MAASISGLLKPWTPRVFLVRWSRYNPYYLEPEVRKEAYIKPEAELSAEEKEQRELKALRPIKAATNDVTSSVFSDPVISKFVGMMMLDGNKILANEIISKTLENIKRKQVDKYHKAPEGKKEEIECNPYAIFHQALENCKPVVGLASIQKGGKFYQSNYYKIYFHCCLLRLPIPLSDDRRRHLAMKWIITECRENKHRRTLMYEKLSQELLAASVREGNVIKKKLEMHKMAEANRAYAHYRWA</sequence>
<evidence type="ECO:0000313" key="1">
    <source>
        <dbReference type="EMBL" id="KAI4822752.1"/>
    </source>
</evidence>
<accession>A0ACB9X977</accession>
<dbReference type="Proteomes" id="UP001057452">
    <property type="component" value="Chromosome 8"/>
</dbReference>
<gene>
    <name evidence="1" type="ORF">KUCAC02_008281</name>
</gene>
<proteinExistence type="predicted"/>
<protein>
    <submittedName>
        <fullName evidence="1">Uncharacterized protein</fullName>
    </submittedName>
</protein>
<keyword evidence="2" id="KW-1185">Reference proteome</keyword>
<evidence type="ECO:0000313" key="2">
    <source>
        <dbReference type="Proteomes" id="UP001057452"/>
    </source>
</evidence>
<dbReference type="EMBL" id="CM043792">
    <property type="protein sequence ID" value="KAI4822752.1"/>
    <property type="molecule type" value="Genomic_DNA"/>
</dbReference>
<organism evidence="1 2">
    <name type="scientific">Chaenocephalus aceratus</name>
    <name type="common">Blackfin icefish</name>
    <name type="synonym">Chaenichthys aceratus</name>
    <dbReference type="NCBI Taxonomy" id="36190"/>
    <lineage>
        <taxon>Eukaryota</taxon>
        <taxon>Metazoa</taxon>
        <taxon>Chordata</taxon>
        <taxon>Craniata</taxon>
        <taxon>Vertebrata</taxon>
        <taxon>Euteleostomi</taxon>
        <taxon>Actinopterygii</taxon>
        <taxon>Neopterygii</taxon>
        <taxon>Teleostei</taxon>
        <taxon>Neoteleostei</taxon>
        <taxon>Acanthomorphata</taxon>
        <taxon>Eupercaria</taxon>
        <taxon>Perciformes</taxon>
        <taxon>Notothenioidei</taxon>
        <taxon>Channichthyidae</taxon>
        <taxon>Chaenocephalus</taxon>
    </lineage>
</organism>
<comment type="caution">
    <text evidence="1">The sequence shown here is derived from an EMBL/GenBank/DDBJ whole genome shotgun (WGS) entry which is preliminary data.</text>
</comment>
<name>A0ACB9X977_CHAAC</name>